<sequence>PTTRAPASTKVNNNKSCSSIPKPLFPFFLTSKKLGQNIINLCRQGKSILRVSLRYIYLRQQVFAILTIHSRAAELLLAIARVFSTICARYSSSPPSSVSTIDLPSFPTLKIDQADTLAARAHPLSQI</sequence>
<evidence type="ECO:0000313" key="1">
    <source>
        <dbReference type="EMBL" id="KAK1542954.1"/>
    </source>
</evidence>
<dbReference type="RefSeq" id="XP_060352080.1">
    <property type="nucleotide sequence ID" value="XM_060487874.1"/>
</dbReference>
<dbReference type="Proteomes" id="UP001241169">
    <property type="component" value="Unassembled WGS sequence"/>
</dbReference>
<comment type="caution">
    <text evidence="1">The sequence shown here is derived from an EMBL/GenBank/DDBJ whole genome shotgun (WGS) entry which is preliminary data.</text>
</comment>
<name>A0ABQ9STW2_9PEZI</name>
<gene>
    <name evidence="1" type="ORF">CPAR01_03587</name>
</gene>
<keyword evidence="2" id="KW-1185">Reference proteome</keyword>
<accession>A0ABQ9STW2</accession>
<proteinExistence type="predicted"/>
<evidence type="ECO:0000313" key="2">
    <source>
        <dbReference type="Proteomes" id="UP001241169"/>
    </source>
</evidence>
<organism evidence="1 2">
    <name type="scientific">Colletotrichum paranaense</name>
    <dbReference type="NCBI Taxonomy" id="1914294"/>
    <lineage>
        <taxon>Eukaryota</taxon>
        <taxon>Fungi</taxon>
        <taxon>Dikarya</taxon>
        <taxon>Ascomycota</taxon>
        <taxon>Pezizomycotina</taxon>
        <taxon>Sordariomycetes</taxon>
        <taxon>Hypocreomycetidae</taxon>
        <taxon>Glomerellales</taxon>
        <taxon>Glomerellaceae</taxon>
        <taxon>Colletotrichum</taxon>
        <taxon>Colletotrichum acutatum species complex</taxon>
    </lineage>
</organism>
<dbReference type="GeneID" id="85371773"/>
<dbReference type="EMBL" id="MOPA01000003">
    <property type="protein sequence ID" value="KAK1542954.1"/>
    <property type="molecule type" value="Genomic_DNA"/>
</dbReference>
<feature type="non-terminal residue" evidence="1">
    <location>
        <position position="1"/>
    </location>
</feature>
<reference evidence="1 2" key="1">
    <citation type="submission" date="2016-10" db="EMBL/GenBank/DDBJ databases">
        <title>The genome sequence of Colletotrichum fioriniae PJ7.</title>
        <authorList>
            <person name="Baroncelli R."/>
        </authorList>
    </citation>
    <scope>NUCLEOTIDE SEQUENCE [LARGE SCALE GENOMIC DNA]</scope>
    <source>
        <strain evidence="1 2">IMI 384185</strain>
    </source>
</reference>
<protein>
    <submittedName>
        <fullName evidence="1">Uncharacterized protein</fullName>
    </submittedName>
</protein>